<keyword evidence="4" id="KW-0653">Protein transport</keyword>
<evidence type="ECO:0000256" key="1">
    <source>
        <dbReference type="ARBA" id="ARBA00006914"/>
    </source>
</evidence>
<accession>A0A086PRC8</accession>
<dbReference type="EC" id="3.6.4.6" evidence="4"/>
<dbReference type="Gene3D" id="3.40.50.300">
    <property type="entry name" value="P-loop containing nucleotide triphosphate hydrolases"/>
    <property type="match status" value="1"/>
</dbReference>
<keyword evidence="4" id="KW-0479">Metal-binding</keyword>
<dbReference type="InterPro" id="IPR039812">
    <property type="entry name" value="Vesicle-fus_ATPase"/>
</dbReference>
<reference evidence="5 6" key="1">
    <citation type="submission" date="2014-04" db="EMBL/GenBank/DDBJ databases">
        <authorList>
            <person name="Sibley D."/>
            <person name="Venepally P."/>
            <person name="Karamycheva S."/>
            <person name="Hadjithomas M."/>
            <person name="Khan A."/>
            <person name="Brunk B."/>
            <person name="Roos D."/>
            <person name="Caler E."/>
            <person name="Lorenzi H."/>
        </authorList>
    </citation>
    <scope>NUCLEOTIDE SEQUENCE [LARGE SCALE GENOMIC DNA]</scope>
    <source>
        <strain evidence="5 6">MAS</strain>
    </source>
</reference>
<comment type="subcellular location">
    <subcellularLocation>
        <location evidence="4">Cytoplasm</location>
    </subcellularLocation>
</comment>
<dbReference type="PANTHER" id="PTHR23078:SF3">
    <property type="entry name" value="VESICLE-FUSING ATPASE"/>
    <property type="match status" value="1"/>
</dbReference>
<name>A0A086PRC8_TOXGO</name>
<keyword evidence="4" id="KW-0963">Cytoplasm</keyword>
<dbReference type="AlphaFoldDB" id="A0A086PRC8"/>
<proteinExistence type="inferred from homology"/>
<comment type="catalytic activity">
    <reaction evidence="4">
        <text>ATP + H2O = ADP + phosphate + H(+)</text>
        <dbReference type="Rhea" id="RHEA:13065"/>
        <dbReference type="ChEBI" id="CHEBI:15377"/>
        <dbReference type="ChEBI" id="CHEBI:15378"/>
        <dbReference type="ChEBI" id="CHEBI:30616"/>
        <dbReference type="ChEBI" id="CHEBI:43474"/>
        <dbReference type="ChEBI" id="CHEBI:456216"/>
        <dbReference type="EC" id="3.6.4.6"/>
    </reaction>
</comment>
<dbReference type="Proteomes" id="UP000028821">
    <property type="component" value="Unassembled WGS sequence"/>
</dbReference>
<dbReference type="VEuPathDB" id="ToxoDB:TGMAS_318510B"/>
<evidence type="ECO:0000256" key="3">
    <source>
        <dbReference type="ARBA" id="ARBA00022840"/>
    </source>
</evidence>
<keyword evidence="4" id="KW-0460">Magnesium</keyword>
<comment type="cofactor">
    <cofactor evidence="4">
        <name>Mg(2+)</name>
        <dbReference type="ChEBI" id="CHEBI:18420"/>
    </cofactor>
    <text evidence="4">Binds 1 Mg(2+) ion per subunit.</text>
</comment>
<keyword evidence="3 4" id="KW-0067">ATP-binding</keyword>
<protein>
    <recommendedName>
        <fullName evidence="4">Vesicle-fusing ATPase</fullName>
        <ecNumber evidence="4">3.6.4.6</ecNumber>
    </recommendedName>
</protein>
<keyword evidence="4 5" id="KW-0378">Hydrolase</keyword>
<feature type="non-terminal residue" evidence="5">
    <location>
        <position position="1"/>
    </location>
</feature>
<dbReference type="EMBL" id="AEXC02002733">
    <property type="protein sequence ID" value="KFH02910.1"/>
    <property type="molecule type" value="Genomic_DNA"/>
</dbReference>
<dbReference type="GO" id="GO:0035494">
    <property type="term" value="P:SNARE complex disassembly"/>
    <property type="evidence" value="ECO:0007669"/>
    <property type="project" value="InterPro"/>
</dbReference>
<keyword evidence="2 4" id="KW-0547">Nucleotide-binding</keyword>
<organism evidence="5 6">
    <name type="scientific">Toxoplasma gondii MAS</name>
    <dbReference type="NCBI Taxonomy" id="943118"/>
    <lineage>
        <taxon>Eukaryota</taxon>
        <taxon>Sar</taxon>
        <taxon>Alveolata</taxon>
        <taxon>Apicomplexa</taxon>
        <taxon>Conoidasida</taxon>
        <taxon>Coccidia</taxon>
        <taxon>Eucoccidiorida</taxon>
        <taxon>Eimeriorina</taxon>
        <taxon>Sarcocystidae</taxon>
        <taxon>Toxoplasma</taxon>
    </lineage>
</organism>
<dbReference type="GO" id="GO:0043001">
    <property type="term" value="P:Golgi to plasma membrane protein transport"/>
    <property type="evidence" value="ECO:0007669"/>
    <property type="project" value="TreeGrafter"/>
</dbReference>
<dbReference type="PANTHER" id="PTHR23078">
    <property type="entry name" value="VESICULAR-FUSION PROTEIN NSF"/>
    <property type="match status" value="1"/>
</dbReference>
<evidence type="ECO:0000256" key="4">
    <source>
        <dbReference type="RuleBase" id="RU367045"/>
    </source>
</evidence>
<dbReference type="GO" id="GO:0006891">
    <property type="term" value="P:intra-Golgi vesicle-mediated transport"/>
    <property type="evidence" value="ECO:0007669"/>
    <property type="project" value="TreeGrafter"/>
</dbReference>
<dbReference type="GO" id="GO:0016887">
    <property type="term" value="F:ATP hydrolysis activity"/>
    <property type="evidence" value="ECO:0007669"/>
    <property type="project" value="InterPro"/>
</dbReference>
<evidence type="ECO:0000313" key="5">
    <source>
        <dbReference type="EMBL" id="KFH02910.1"/>
    </source>
</evidence>
<dbReference type="GO" id="GO:0005795">
    <property type="term" value="C:Golgi stack"/>
    <property type="evidence" value="ECO:0007669"/>
    <property type="project" value="TreeGrafter"/>
</dbReference>
<comment type="similarity">
    <text evidence="1 4">Belongs to the AAA ATPase family.</text>
</comment>
<sequence length="152" mass="16919">MIDNIERLIDFTPIGPRFSNAVLQALVVLVKKMPAKENRRLLILATTSEFDFMKEAGVAKAFNVSLQVPLVRGPHQIRTVLQAHCGSRHVFPPEEISLVCESGKVHDVSIKQLLLVTDMAKEFSKPGPIKCGPFLQCLHDCGYEGSYDPMPF</sequence>
<dbReference type="SUPFAM" id="SSF52540">
    <property type="entry name" value="P-loop containing nucleoside triphosphate hydrolases"/>
    <property type="match status" value="1"/>
</dbReference>
<comment type="function">
    <text evidence="4">Required for vesicle-mediated transport. Catalyzes the fusion of transport vesicles within the Golgi cisternae. Is also required for transport from the endoplasmic reticulum to the Golgi stack. Seems to function as a fusion protein required for the delivery of cargo proteins to all compartments of the Golgi stack independent of vesicle origin.</text>
</comment>
<dbReference type="GO" id="GO:0005524">
    <property type="term" value="F:ATP binding"/>
    <property type="evidence" value="ECO:0007669"/>
    <property type="project" value="UniProtKB-UniRule"/>
</dbReference>
<evidence type="ECO:0000313" key="6">
    <source>
        <dbReference type="Proteomes" id="UP000028821"/>
    </source>
</evidence>
<dbReference type="GO" id="GO:0046872">
    <property type="term" value="F:metal ion binding"/>
    <property type="evidence" value="ECO:0007669"/>
    <property type="project" value="UniProtKB-UniRule"/>
</dbReference>
<keyword evidence="4" id="KW-0813">Transport</keyword>
<evidence type="ECO:0000256" key="2">
    <source>
        <dbReference type="ARBA" id="ARBA00022741"/>
    </source>
</evidence>
<comment type="caution">
    <text evidence="5">The sequence shown here is derived from an EMBL/GenBank/DDBJ whole genome shotgun (WGS) entry which is preliminary data.</text>
</comment>
<dbReference type="InterPro" id="IPR027417">
    <property type="entry name" value="P-loop_NTPase"/>
</dbReference>
<keyword evidence="4" id="KW-0931">ER-Golgi transport</keyword>
<gene>
    <name evidence="5" type="ORF">TGMAS_318510B</name>
</gene>